<proteinExistence type="predicted"/>
<evidence type="ECO:0000313" key="1">
    <source>
        <dbReference type="EMBL" id="RIJ45305.1"/>
    </source>
</evidence>
<dbReference type="AlphaFoldDB" id="A0A399STR9"/>
<reference evidence="1 2" key="1">
    <citation type="submission" date="2018-08" db="EMBL/GenBank/DDBJ databases">
        <title>Pallidiluteibacterium maritimus gen. nov., sp. nov., isolated from coastal sediment.</title>
        <authorList>
            <person name="Zhou L.Y."/>
        </authorList>
    </citation>
    <scope>NUCLEOTIDE SEQUENCE [LARGE SCALE GENOMIC DNA]</scope>
    <source>
        <strain evidence="1 2">XSD2</strain>
    </source>
</reference>
<protein>
    <submittedName>
        <fullName evidence="1">T9SS C-terminal target domain-containing protein</fullName>
    </submittedName>
</protein>
<sequence>MGGKRILQKTYLAGERIDFNLSDQVSGMYLVNVRAENQVYVRKLILNKE</sequence>
<organism evidence="1 2">
    <name type="scientific">Maribellus luteus</name>
    <dbReference type="NCBI Taxonomy" id="2305463"/>
    <lineage>
        <taxon>Bacteria</taxon>
        <taxon>Pseudomonadati</taxon>
        <taxon>Bacteroidota</taxon>
        <taxon>Bacteroidia</taxon>
        <taxon>Marinilabiliales</taxon>
        <taxon>Prolixibacteraceae</taxon>
        <taxon>Maribellus</taxon>
    </lineage>
</organism>
<dbReference type="InterPro" id="IPR026444">
    <property type="entry name" value="Secre_tail"/>
</dbReference>
<dbReference type="EMBL" id="QWGR01000033">
    <property type="protein sequence ID" value="RIJ45305.1"/>
    <property type="molecule type" value="Genomic_DNA"/>
</dbReference>
<name>A0A399STR9_9BACT</name>
<comment type="caution">
    <text evidence="1">The sequence shown here is derived from an EMBL/GenBank/DDBJ whole genome shotgun (WGS) entry which is preliminary data.</text>
</comment>
<gene>
    <name evidence="1" type="ORF">D1614_23505</name>
</gene>
<dbReference type="NCBIfam" id="TIGR04183">
    <property type="entry name" value="Por_Secre_tail"/>
    <property type="match status" value="1"/>
</dbReference>
<dbReference type="RefSeq" id="WP_119440442.1">
    <property type="nucleotide sequence ID" value="NZ_QWGR01000033.1"/>
</dbReference>
<accession>A0A399STR9</accession>
<dbReference type="Proteomes" id="UP000265926">
    <property type="component" value="Unassembled WGS sequence"/>
</dbReference>
<evidence type="ECO:0000313" key="2">
    <source>
        <dbReference type="Proteomes" id="UP000265926"/>
    </source>
</evidence>
<keyword evidence="2" id="KW-1185">Reference proteome</keyword>